<dbReference type="EMBL" id="JAPDRL010000003">
    <property type="protein sequence ID" value="KAJ9669161.1"/>
    <property type="molecule type" value="Genomic_DNA"/>
</dbReference>
<dbReference type="PANTHER" id="PTHR21964">
    <property type="entry name" value="BREAST CANCER METASTASIS-SUPPRESSOR 1"/>
    <property type="match status" value="1"/>
</dbReference>
<keyword evidence="3" id="KW-0805">Transcription regulation</keyword>
<evidence type="ECO:0000256" key="6">
    <source>
        <dbReference type="SAM" id="MobiDB-lite"/>
    </source>
</evidence>
<feature type="region of interest" description="Disordered" evidence="6">
    <location>
        <begin position="28"/>
        <end position="50"/>
    </location>
</feature>
<feature type="region of interest" description="Disordered" evidence="6">
    <location>
        <begin position="639"/>
        <end position="658"/>
    </location>
</feature>
<feature type="region of interest" description="Disordered" evidence="6">
    <location>
        <begin position="128"/>
        <end position="153"/>
    </location>
</feature>
<feature type="region of interest" description="Disordered" evidence="6">
    <location>
        <begin position="216"/>
        <end position="348"/>
    </location>
</feature>
<feature type="region of interest" description="Disordered" evidence="6">
    <location>
        <begin position="89"/>
        <end position="115"/>
    </location>
</feature>
<feature type="compositionally biased region" description="Polar residues" evidence="6">
    <location>
        <begin position="609"/>
        <end position="634"/>
    </location>
</feature>
<accession>A0ABQ9P5A5</accession>
<dbReference type="Proteomes" id="UP001172684">
    <property type="component" value="Unassembled WGS sequence"/>
</dbReference>
<feature type="compositionally biased region" description="Basic and acidic residues" evidence="6">
    <location>
        <begin position="317"/>
        <end position="327"/>
    </location>
</feature>
<protein>
    <recommendedName>
        <fullName evidence="9">Transcriptional regulatory protein DEP1</fullName>
    </recommendedName>
</protein>
<feature type="region of interest" description="Disordered" evidence="6">
    <location>
        <begin position="672"/>
        <end position="768"/>
    </location>
</feature>
<feature type="region of interest" description="Disordered" evidence="6">
    <location>
        <begin position="166"/>
        <end position="186"/>
    </location>
</feature>
<evidence type="ECO:0000313" key="7">
    <source>
        <dbReference type="EMBL" id="KAJ9669161.1"/>
    </source>
</evidence>
<evidence type="ECO:0000256" key="2">
    <source>
        <dbReference type="ARBA" id="ARBA00022491"/>
    </source>
</evidence>
<feature type="compositionally biased region" description="Polar residues" evidence="6">
    <location>
        <begin position="581"/>
        <end position="599"/>
    </location>
</feature>
<sequence>MALKAEYTPTTSSLESLLKSECLNQAATSTTTTTRTLTPQPEALTPRTTLPDYDTLVPQEDGMLSTLQAVEPPSAFDRSAGAIEAARTQLGDFNDSRSSSLSELGDGPSDGEDGIRANYTLTAAGEYDSEAETERLHDSPTKLPAPDATVEFGTVTGRTPSRLRREMVADRESSESVSPSTRIAQGGATMDELAGLSGLSALAAVATEPVIEQAGSYSPRKRKRLTPDASPISDEEVEEPARKRSASARINGGSAALDAAEKRAADENDAGDMRALPNERGEAMVDVVEAAQEPDEDEPALLKSSKAKKGKRKGKKAKEPDTMHRSIESVPPAATERQPDPEGDDEPVAVGEELNKKRNAMEGLEEIQRQFVLMRSKLSDERITQLDAELESLKQPNSSHPELLAMLRCIDERLAEKKQIEDMTLHYKLGALGNRIICERRQLQSQYFQTIREIRDEYLYLCNKTFLKLRQERNLFGADDPDYAYMYNPDRAEQIKRQTAYNKEVSILSGIAKYVGFPAAPDLNGARTNELDNDLRALRINPQPSTIPLTRPPLLTEPSARDRQAAESQFLAETPWANPQHPLSQANHNAFHSAPSSTHLPRFGANGNAPLSTPVPQKSRPNQPFSGSAASTVTAVDLPSSTARPTPTAAQPTPTPAPATLRQEETLIIAESSSLADGQGKRSVDAAHVSGPAREEQQQQQQREEERSPKSLPQPQPQPQQLNAFARQRSEQQQRFMARSPFAGAAGTRIGSPGIAQGVGERVGVFRR</sequence>
<organism evidence="7 8">
    <name type="scientific">Coniosporium apollinis</name>
    <dbReference type="NCBI Taxonomy" id="61459"/>
    <lineage>
        <taxon>Eukaryota</taxon>
        <taxon>Fungi</taxon>
        <taxon>Dikarya</taxon>
        <taxon>Ascomycota</taxon>
        <taxon>Pezizomycotina</taxon>
        <taxon>Dothideomycetes</taxon>
        <taxon>Dothideomycetes incertae sedis</taxon>
        <taxon>Coniosporium</taxon>
    </lineage>
</organism>
<comment type="caution">
    <text evidence="7">The sequence shown here is derived from an EMBL/GenBank/DDBJ whole genome shotgun (WGS) entry which is preliminary data.</text>
</comment>
<evidence type="ECO:0000256" key="5">
    <source>
        <dbReference type="ARBA" id="ARBA00023242"/>
    </source>
</evidence>
<feature type="compositionally biased region" description="Low complexity" evidence="6">
    <location>
        <begin position="28"/>
        <end position="38"/>
    </location>
</feature>
<evidence type="ECO:0000256" key="1">
    <source>
        <dbReference type="ARBA" id="ARBA00004123"/>
    </source>
</evidence>
<dbReference type="SMART" id="SM01401">
    <property type="entry name" value="Sds3"/>
    <property type="match status" value="1"/>
</dbReference>
<proteinExistence type="predicted"/>
<keyword evidence="2" id="KW-0678">Repressor</keyword>
<comment type="subcellular location">
    <subcellularLocation>
        <location evidence="1">Nucleus</location>
    </subcellularLocation>
</comment>
<evidence type="ECO:0000313" key="8">
    <source>
        <dbReference type="Proteomes" id="UP001172684"/>
    </source>
</evidence>
<reference evidence="7" key="1">
    <citation type="submission" date="2022-10" db="EMBL/GenBank/DDBJ databases">
        <title>Culturing micro-colonial fungi from biological soil crusts in the Mojave desert and describing Neophaeococcomyces mojavensis, and introducing the new genera and species Taxawa tesnikishii.</title>
        <authorList>
            <person name="Kurbessoian T."/>
            <person name="Stajich J.E."/>
        </authorList>
    </citation>
    <scope>NUCLEOTIDE SEQUENCE</scope>
    <source>
        <strain evidence="7">TK_1</strain>
    </source>
</reference>
<feature type="compositionally biased region" description="Basic and acidic residues" evidence="6">
    <location>
        <begin position="693"/>
        <end position="709"/>
    </location>
</feature>
<feature type="region of interest" description="Disordered" evidence="6">
    <location>
        <begin position="542"/>
        <end position="634"/>
    </location>
</feature>
<name>A0ABQ9P5A5_9PEZI</name>
<dbReference type="InterPro" id="IPR013907">
    <property type="entry name" value="Sds3"/>
</dbReference>
<evidence type="ECO:0008006" key="9">
    <source>
        <dbReference type="Google" id="ProtNLM"/>
    </source>
</evidence>
<keyword evidence="4" id="KW-0804">Transcription</keyword>
<gene>
    <name evidence="7" type="ORF">H2201_000512</name>
</gene>
<evidence type="ECO:0000256" key="4">
    <source>
        <dbReference type="ARBA" id="ARBA00023163"/>
    </source>
</evidence>
<keyword evidence="5" id="KW-0539">Nucleus</keyword>
<feature type="compositionally biased region" description="Basic residues" evidence="6">
    <location>
        <begin position="305"/>
        <end position="316"/>
    </location>
</feature>
<feature type="compositionally biased region" description="Low complexity" evidence="6">
    <location>
        <begin position="639"/>
        <end position="652"/>
    </location>
</feature>
<evidence type="ECO:0000256" key="3">
    <source>
        <dbReference type="ARBA" id="ARBA00023015"/>
    </source>
</evidence>
<keyword evidence="8" id="KW-1185">Reference proteome</keyword>